<dbReference type="PANTHER" id="PTHR45827:SF1">
    <property type="entry name" value="SORTING NEXIN"/>
    <property type="match status" value="1"/>
</dbReference>
<dbReference type="InterPro" id="IPR001452">
    <property type="entry name" value="SH3_domain"/>
</dbReference>
<dbReference type="GO" id="GO:0031410">
    <property type="term" value="C:cytoplasmic vesicle"/>
    <property type="evidence" value="ECO:0007669"/>
    <property type="project" value="TreeGrafter"/>
</dbReference>
<organism evidence="6 7">
    <name type="scientific">Hesseltinella vesiculosa</name>
    <dbReference type="NCBI Taxonomy" id="101127"/>
    <lineage>
        <taxon>Eukaryota</taxon>
        <taxon>Fungi</taxon>
        <taxon>Fungi incertae sedis</taxon>
        <taxon>Mucoromycota</taxon>
        <taxon>Mucoromycotina</taxon>
        <taxon>Mucoromycetes</taxon>
        <taxon>Mucorales</taxon>
        <taxon>Cunninghamellaceae</taxon>
        <taxon>Hesseltinella</taxon>
    </lineage>
</organism>
<dbReference type="PANTHER" id="PTHR45827">
    <property type="entry name" value="SORTING NEXIN"/>
    <property type="match status" value="1"/>
</dbReference>
<dbReference type="GO" id="GO:0097320">
    <property type="term" value="P:plasma membrane tubulation"/>
    <property type="evidence" value="ECO:0007669"/>
    <property type="project" value="TreeGrafter"/>
</dbReference>
<sequence>MSLLLRLAKVLFLLLEILLMPYYWKLKSASIKCFGEYLVFFLLTRLPFYAAYRAIVLHDYDPENGDELNLVRGEYIDVLECQVDGGWVKGRNERKETGVFPKNFVMQVDQSSTVAPARVRSSIDYGADNHPQMEPDTKSDMPMQCHVPAKCESTQMGHGSPDEGQSPKVESMHLEKNLVQTVPICLPLPDDEGVPCEETDGNGIPDSQELALECDGPIEQAMSSSNEPASVALIAGETAAANDDSEEKQDNSRTEEEMPQKVDLEVGNIETNDTMNLSNMMPASGPRLSSPARITRPSRASPVRRPSSKKEIEPSQSDLLQLEVKKVQDTSTTEALAEALVPASPPPKPVKPIFAKFPTPFAGRGAEISTKSLKPVQRRMFEPAPAHEPILTEDKKEEDNTLCRPAGVRGLASRFAGVPTSSGNEVLETKLRNFTKNEIDKMKRDFEKQLEVERIQREQLQELVTSLVKRIDALQSQTQE</sequence>
<feature type="coiled-coil region" evidence="3">
    <location>
        <begin position="443"/>
        <end position="477"/>
    </location>
</feature>
<dbReference type="GO" id="GO:0006897">
    <property type="term" value="P:endocytosis"/>
    <property type="evidence" value="ECO:0007669"/>
    <property type="project" value="TreeGrafter"/>
</dbReference>
<keyword evidence="1 2" id="KW-0728">SH3 domain</keyword>
<proteinExistence type="predicted"/>
<dbReference type="CDD" id="cd00174">
    <property type="entry name" value="SH3"/>
    <property type="match status" value="1"/>
</dbReference>
<evidence type="ECO:0000259" key="5">
    <source>
        <dbReference type="PROSITE" id="PS50002"/>
    </source>
</evidence>
<name>A0A1X2G4A7_9FUNG</name>
<gene>
    <name evidence="6" type="ORF">DM01DRAFT_1181835</name>
</gene>
<evidence type="ECO:0000313" key="6">
    <source>
        <dbReference type="EMBL" id="ORX44429.1"/>
    </source>
</evidence>
<evidence type="ECO:0000256" key="4">
    <source>
        <dbReference type="SAM" id="MobiDB-lite"/>
    </source>
</evidence>
<feature type="region of interest" description="Disordered" evidence="4">
    <location>
        <begin position="190"/>
        <end position="209"/>
    </location>
</feature>
<evidence type="ECO:0000256" key="1">
    <source>
        <dbReference type="ARBA" id="ARBA00022443"/>
    </source>
</evidence>
<accession>A0A1X2G4A7</accession>
<keyword evidence="3" id="KW-0175">Coiled coil</keyword>
<dbReference type="SMART" id="SM00326">
    <property type="entry name" value="SH3"/>
    <property type="match status" value="1"/>
</dbReference>
<reference evidence="6 7" key="1">
    <citation type="submission" date="2016-07" db="EMBL/GenBank/DDBJ databases">
        <title>Pervasive Adenine N6-methylation of Active Genes in Fungi.</title>
        <authorList>
            <consortium name="DOE Joint Genome Institute"/>
            <person name="Mondo S.J."/>
            <person name="Dannebaum R.O."/>
            <person name="Kuo R.C."/>
            <person name="Labutti K."/>
            <person name="Haridas S."/>
            <person name="Kuo A."/>
            <person name="Salamov A."/>
            <person name="Ahrendt S.R."/>
            <person name="Lipzen A."/>
            <person name="Sullivan W."/>
            <person name="Andreopoulos W.B."/>
            <person name="Clum A."/>
            <person name="Lindquist E."/>
            <person name="Daum C."/>
            <person name="Ramamoorthy G.K."/>
            <person name="Gryganskyi A."/>
            <person name="Culley D."/>
            <person name="Magnuson J.K."/>
            <person name="James T.Y."/>
            <person name="O'Malley M.A."/>
            <person name="Stajich J.E."/>
            <person name="Spatafora J.W."/>
            <person name="Visel A."/>
            <person name="Grigoriev I.V."/>
        </authorList>
    </citation>
    <scope>NUCLEOTIDE SEQUENCE [LARGE SCALE GENOMIC DNA]</scope>
    <source>
        <strain evidence="6 7">NRRL 3301</strain>
    </source>
</reference>
<feature type="compositionally biased region" description="Acidic residues" evidence="4">
    <location>
        <begin position="190"/>
        <end position="200"/>
    </location>
</feature>
<dbReference type="GO" id="GO:0035091">
    <property type="term" value="F:phosphatidylinositol binding"/>
    <property type="evidence" value="ECO:0007669"/>
    <property type="project" value="TreeGrafter"/>
</dbReference>
<dbReference type="AlphaFoldDB" id="A0A1X2G4A7"/>
<evidence type="ECO:0000313" key="7">
    <source>
        <dbReference type="Proteomes" id="UP000242146"/>
    </source>
</evidence>
<comment type="caution">
    <text evidence="6">The sequence shown here is derived from an EMBL/GenBank/DDBJ whole genome shotgun (WGS) entry which is preliminary data.</text>
</comment>
<dbReference type="InterPro" id="IPR036028">
    <property type="entry name" value="SH3-like_dom_sf"/>
</dbReference>
<feature type="region of interest" description="Disordered" evidence="4">
    <location>
        <begin position="279"/>
        <end position="317"/>
    </location>
</feature>
<dbReference type="PROSITE" id="PS50002">
    <property type="entry name" value="SH3"/>
    <property type="match status" value="1"/>
</dbReference>
<dbReference type="Gene3D" id="2.30.30.40">
    <property type="entry name" value="SH3 Domains"/>
    <property type="match status" value="1"/>
</dbReference>
<dbReference type="STRING" id="101127.A0A1X2G4A7"/>
<feature type="region of interest" description="Disordered" evidence="4">
    <location>
        <begin position="237"/>
        <end position="260"/>
    </location>
</feature>
<evidence type="ECO:0000256" key="2">
    <source>
        <dbReference type="PROSITE-ProRule" id="PRU00192"/>
    </source>
</evidence>
<feature type="domain" description="SH3" evidence="5">
    <location>
        <begin position="49"/>
        <end position="110"/>
    </location>
</feature>
<dbReference type="OrthoDB" id="5340910at2759"/>
<dbReference type="Proteomes" id="UP000242146">
    <property type="component" value="Unassembled WGS sequence"/>
</dbReference>
<protein>
    <recommendedName>
        <fullName evidence="5">SH3 domain-containing protein</fullName>
    </recommendedName>
</protein>
<dbReference type="Pfam" id="PF14604">
    <property type="entry name" value="SH3_9"/>
    <property type="match status" value="1"/>
</dbReference>
<dbReference type="GO" id="GO:0005886">
    <property type="term" value="C:plasma membrane"/>
    <property type="evidence" value="ECO:0007669"/>
    <property type="project" value="TreeGrafter"/>
</dbReference>
<keyword evidence="7" id="KW-1185">Reference proteome</keyword>
<dbReference type="GO" id="GO:0016197">
    <property type="term" value="P:endosomal transport"/>
    <property type="evidence" value="ECO:0007669"/>
    <property type="project" value="TreeGrafter"/>
</dbReference>
<evidence type="ECO:0000256" key="3">
    <source>
        <dbReference type="SAM" id="Coils"/>
    </source>
</evidence>
<dbReference type="SUPFAM" id="SSF50044">
    <property type="entry name" value="SH3-domain"/>
    <property type="match status" value="1"/>
</dbReference>
<dbReference type="EMBL" id="MCGT01000048">
    <property type="protein sequence ID" value="ORX44429.1"/>
    <property type="molecule type" value="Genomic_DNA"/>
</dbReference>
<feature type="compositionally biased region" description="Basic and acidic residues" evidence="4">
    <location>
        <begin position="248"/>
        <end position="260"/>
    </location>
</feature>